<dbReference type="Proteomes" id="UP000728185">
    <property type="component" value="Unassembled WGS sequence"/>
</dbReference>
<comment type="caution">
    <text evidence="4">The sequence shown here is derived from an EMBL/GenBank/DDBJ whole genome shotgun (WGS) entry which is preliminary data.</text>
</comment>
<comment type="similarity">
    <text evidence="1">Belongs to the PICALM/SNAP91 family.</text>
</comment>
<dbReference type="SMART" id="SM00273">
    <property type="entry name" value="ENTH"/>
    <property type="match status" value="1"/>
</dbReference>
<feature type="domain" description="ENTH" evidence="3">
    <location>
        <begin position="26"/>
        <end position="157"/>
    </location>
</feature>
<dbReference type="GO" id="GO:0030136">
    <property type="term" value="C:clathrin-coated vesicle"/>
    <property type="evidence" value="ECO:0007669"/>
    <property type="project" value="InterPro"/>
</dbReference>
<dbReference type="GO" id="GO:0005546">
    <property type="term" value="F:phosphatidylinositol-4,5-bisphosphate binding"/>
    <property type="evidence" value="ECO:0007669"/>
    <property type="project" value="TreeGrafter"/>
</dbReference>
<dbReference type="GO" id="GO:0098894">
    <property type="term" value="C:extrinsic component of presynaptic endocytic zone membrane"/>
    <property type="evidence" value="ECO:0007669"/>
    <property type="project" value="TreeGrafter"/>
</dbReference>
<keyword evidence="2" id="KW-0812">Transmembrane</keyword>
<dbReference type="Pfam" id="PF07651">
    <property type="entry name" value="ANTH"/>
    <property type="match status" value="1"/>
</dbReference>
<dbReference type="GO" id="GO:0072583">
    <property type="term" value="P:clathrin-dependent endocytosis"/>
    <property type="evidence" value="ECO:0007669"/>
    <property type="project" value="InterPro"/>
</dbReference>
<dbReference type="InterPro" id="IPR045192">
    <property type="entry name" value="AP180-like"/>
</dbReference>
<evidence type="ECO:0000256" key="1">
    <source>
        <dbReference type="ARBA" id="ARBA00008011"/>
    </source>
</evidence>
<keyword evidence="5" id="KW-1185">Reference proteome</keyword>
<evidence type="ECO:0000256" key="2">
    <source>
        <dbReference type="PROSITE-ProRule" id="PRU00243"/>
    </source>
</evidence>
<dbReference type="OrthoDB" id="44015at2759"/>
<dbReference type="InterPro" id="IPR013809">
    <property type="entry name" value="ENTH"/>
</dbReference>
<dbReference type="AlphaFoldDB" id="A0A8E0VCK3"/>
<evidence type="ECO:0000259" key="3">
    <source>
        <dbReference type="PROSITE" id="PS50942"/>
    </source>
</evidence>
<dbReference type="PANTHER" id="PTHR22951">
    <property type="entry name" value="CLATHRIN ASSEMBLY PROTEIN"/>
    <property type="match status" value="1"/>
</dbReference>
<dbReference type="PANTHER" id="PTHR22951:SF5">
    <property type="entry name" value="PHOSPHATIDYLINOSITOL-BINDING CLATHRIN ASSEMBLY PROTEIN LAP"/>
    <property type="match status" value="1"/>
</dbReference>
<gene>
    <name evidence="4" type="ORF">FBUS_08295</name>
</gene>
<organism evidence="4 5">
    <name type="scientific">Fasciolopsis buskii</name>
    <dbReference type="NCBI Taxonomy" id="27845"/>
    <lineage>
        <taxon>Eukaryota</taxon>
        <taxon>Metazoa</taxon>
        <taxon>Spiralia</taxon>
        <taxon>Lophotrochozoa</taxon>
        <taxon>Platyhelminthes</taxon>
        <taxon>Trematoda</taxon>
        <taxon>Digenea</taxon>
        <taxon>Plagiorchiida</taxon>
        <taxon>Echinostomata</taxon>
        <taxon>Echinostomatoidea</taxon>
        <taxon>Fasciolidae</taxon>
        <taxon>Fasciolopsis</taxon>
    </lineage>
</organism>
<keyword evidence="2" id="KW-0472">Membrane</keyword>
<dbReference type="InterPro" id="IPR008942">
    <property type="entry name" value="ENTH_VHS"/>
</dbReference>
<keyword evidence="2" id="KW-1133">Transmembrane helix</keyword>
<dbReference type="GO" id="GO:0000149">
    <property type="term" value="F:SNARE binding"/>
    <property type="evidence" value="ECO:0007669"/>
    <property type="project" value="TreeGrafter"/>
</dbReference>
<dbReference type="SUPFAM" id="SSF48464">
    <property type="entry name" value="ENTH/VHS domain"/>
    <property type="match status" value="1"/>
</dbReference>
<protein>
    <recommendedName>
        <fullName evidence="3">ENTH domain-containing protein</fullName>
    </recommendedName>
</protein>
<dbReference type="GO" id="GO:0032050">
    <property type="term" value="F:clathrin heavy chain binding"/>
    <property type="evidence" value="ECO:0007669"/>
    <property type="project" value="TreeGrafter"/>
</dbReference>
<proteinExistence type="inferred from homology"/>
<dbReference type="GO" id="GO:0008021">
    <property type="term" value="C:synaptic vesicle"/>
    <property type="evidence" value="ECO:0007669"/>
    <property type="project" value="TreeGrafter"/>
</dbReference>
<dbReference type="InterPro" id="IPR011417">
    <property type="entry name" value="ANTH_dom"/>
</dbReference>
<dbReference type="GO" id="GO:0016185">
    <property type="term" value="P:synaptic vesicle budding from presynaptic endocytic zone membrane"/>
    <property type="evidence" value="ECO:0007669"/>
    <property type="project" value="TreeGrafter"/>
</dbReference>
<dbReference type="Gene3D" id="1.25.40.90">
    <property type="match status" value="1"/>
</dbReference>
<sequence length="306" mass="34926">MAGKVVKQLAGSGTGQSLSDMMTAMKHTLSGSLVAKVICKATTEEMCAPKRKHLAYLVQWTFEPRLSVPDFANYLVGRTQHNNLVVVFKALITIHHLMQYGHERFSQYIASNNCHFYSPSLEERGSLQAHGIGPFIQPYAKYLDEKAASYREVAYDLCRLKLGKEEGSIRNMSQSKLCKTLPVIEKQLDALLAFDATYNELVNSVLRVAHLHLYRDLIRLYAVYNEAMINLIGEYFISYCFPSNLLTRSGSQLVPSSSNFFVFPLRLHVHYFISVMLLRVPYLGLFLILTDHWDGFFRRCLKLIHC</sequence>
<feature type="transmembrane region" description="Helical" evidence="2">
    <location>
        <begin position="269"/>
        <end position="289"/>
    </location>
</feature>
<evidence type="ECO:0000313" key="4">
    <source>
        <dbReference type="EMBL" id="KAA0183866.1"/>
    </source>
</evidence>
<dbReference type="Gene3D" id="1.20.58.150">
    <property type="entry name" value="ANTH domain"/>
    <property type="match status" value="1"/>
</dbReference>
<evidence type="ECO:0000313" key="5">
    <source>
        <dbReference type="Proteomes" id="UP000728185"/>
    </source>
</evidence>
<dbReference type="InterPro" id="IPR014712">
    <property type="entry name" value="ANTH_dom_sf"/>
</dbReference>
<comment type="caution">
    <text evidence="2">Lacks conserved residue(s) required for the propagation of feature annotation.</text>
</comment>
<dbReference type="EMBL" id="LUCM01011527">
    <property type="protein sequence ID" value="KAA0183866.1"/>
    <property type="molecule type" value="Genomic_DNA"/>
</dbReference>
<dbReference type="GO" id="GO:0005905">
    <property type="term" value="C:clathrin-coated pit"/>
    <property type="evidence" value="ECO:0007669"/>
    <property type="project" value="TreeGrafter"/>
</dbReference>
<dbReference type="GO" id="GO:0005545">
    <property type="term" value="F:1-phosphatidylinositol binding"/>
    <property type="evidence" value="ECO:0007669"/>
    <property type="project" value="InterPro"/>
</dbReference>
<name>A0A8E0VCK3_9TREM</name>
<accession>A0A8E0VCK3</accession>
<reference evidence="4" key="1">
    <citation type="submission" date="2019-05" db="EMBL/GenBank/DDBJ databases">
        <title>Annotation for the trematode Fasciolopsis buski.</title>
        <authorList>
            <person name="Choi Y.-J."/>
        </authorList>
    </citation>
    <scope>NUCLEOTIDE SEQUENCE</scope>
    <source>
        <strain evidence="4">HT</strain>
        <tissue evidence="4">Whole worm</tissue>
    </source>
</reference>
<dbReference type="GO" id="GO:0048268">
    <property type="term" value="P:clathrin coat assembly"/>
    <property type="evidence" value="ECO:0007669"/>
    <property type="project" value="InterPro"/>
</dbReference>
<dbReference type="SUPFAM" id="SSF89009">
    <property type="entry name" value="GAT-like domain"/>
    <property type="match status" value="1"/>
</dbReference>
<dbReference type="PROSITE" id="PS50942">
    <property type="entry name" value="ENTH"/>
    <property type="match status" value="1"/>
</dbReference>